<proteinExistence type="predicted"/>
<comment type="caution">
    <text evidence="1">The sequence shown here is derived from an EMBL/GenBank/DDBJ whole genome shotgun (WGS) entry which is preliminary data.</text>
</comment>
<gene>
    <name evidence="1" type="ORF">FLR47_06065</name>
</gene>
<evidence type="ECO:0000313" key="1">
    <source>
        <dbReference type="EMBL" id="ECB9927939.1"/>
    </source>
</evidence>
<name>A0A698PVY8_CAMJU</name>
<organism evidence="1">
    <name type="scientific">Campylobacter jejuni</name>
    <dbReference type="NCBI Taxonomy" id="197"/>
    <lineage>
        <taxon>Bacteria</taxon>
        <taxon>Pseudomonadati</taxon>
        <taxon>Campylobacterota</taxon>
        <taxon>Epsilonproteobacteria</taxon>
        <taxon>Campylobacterales</taxon>
        <taxon>Campylobacteraceae</taxon>
        <taxon>Campylobacter</taxon>
    </lineage>
</organism>
<dbReference type="AlphaFoldDB" id="A0A698PVY8"/>
<accession>A0A698PVY8</accession>
<sequence length="113" mass="13456">MNEFLPQAKIAQKDLFELDFKDLIDFDIIIDAFGEWEKLSLHKKHIECLSKILQGSKAKLFVIWGIGSLYMDENHTTRLMDMPDFPKEYLDIAKQVRKYWNFYAMKKVLNGYM</sequence>
<dbReference type="EMBL" id="AAHZLZ010000027">
    <property type="protein sequence ID" value="ECB9927939.1"/>
    <property type="molecule type" value="Genomic_DNA"/>
</dbReference>
<dbReference type="Gene3D" id="3.40.50.720">
    <property type="entry name" value="NAD(P)-binding Rossmann-like Domain"/>
    <property type="match status" value="1"/>
</dbReference>
<reference evidence="1" key="1">
    <citation type="submission" date="2019-07" db="EMBL/GenBank/DDBJ databases">
        <authorList>
            <consortium name="NARMS: The National Antimicrobial Resistance Monitoring System"/>
        </authorList>
    </citation>
    <scope>NUCLEOTIDE SEQUENCE</scope>
    <source>
        <strain evidence="1">FSIS21924742</strain>
    </source>
</reference>
<protein>
    <submittedName>
        <fullName evidence="1">NADH-flavin reductase</fullName>
    </submittedName>
</protein>